<keyword evidence="3" id="KW-1185">Reference proteome</keyword>
<evidence type="ECO:0000313" key="3">
    <source>
        <dbReference type="Proteomes" id="UP001283361"/>
    </source>
</evidence>
<accession>A0AAE0Y7X6</accession>
<dbReference type="Proteomes" id="UP001283361">
    <property type="component" value="Unassembled WGS sequence"/>
</dbReference>
<dbReference type="EMBL" id="JAWDGP010006711">
    <property type="protein sequence ID" value="KAK3736440.1"/>
    <property type="molecule type" value="Genomic_DNA"/>
</dbReference>
<dbReference type="AlphaFoldDB" id="A0AAE0Y7X6"/>
<feature type="region of interest" description="Disordered" evidence="1">
    <location>
        <begin position="33"/>
        <end position="80"/>
    </location>
</feature>
<proteinExistence type="predicted"/>
<comment type="caution">
    <text evidence="2">The sequence shown here is derived from an EMBL/GenBank/DDBJ whole genome shotgun (WGS) entry which is preliminary data.</text>
</comment>
<evidence type="ECO:0000256" key="1">
    <source>
        <dbReference type="SAM" id="MobiDB-lite"/>
    </source>
</evidence>
<organism evidence="2 3">
    <name type="scientific">Elysia crispata</name>
    <name type="common">lettuce slug</name>
    <dbReference type="NCBI Taxonomy" id="231223"/>
    <lineage>
        <taxon>Eukaryota</taxon>
        <taxon>Metazoa</taxon>
        <taxon>Spiralia</taxon>
        <taxon>Lophotrochozoa</taxon>
        <taxon>Mollusca</taxon>
        <taxon>Gastropoda</taxon>
        <taxon>Heterobranchia</taxon>
        <taxon>Euthyneura</taxon>
        <taxon>Panpulmonata</taxon>
        <taxon>Sacoglossa</taxon>
        <taxon>Placobranchoidea</taxon>
        <taxon>Plakobranchidae</taxon>
        <taxon>Elysia</taxon>
    </lineage>
</organism>
<sequence>MWTYRILTVLCKNVPAQDLHYFDTKSSTTIPDDGLTYLTDTEPRPTESSTTIPDDGLIYLTDTEPRPTESSTTIPDDGLTYLTDTEPVPQNPAQQFLMMVSHI</sequence>
<name>A0AAE0Y7X6_9GAST</name>
<protein>
    <submittedName>
        <fullName evidence="2">Uncharacterized protein</fullName>
    </submittedName>
</protein>
<gene>
    <name evidence="2" type="ORF">RRG08_030494</name>
</gene>
<reference evidence="2" key="1">
    <citation type="journal article" date="2023" name="G3 (Bethesda)">
        <title>A reference genome for the long-term kleptoplast-retaining sea slug Elysia crispata morphotype clarki.</title>
        <authorList>
            <person name="Eastman K.E."/>
            <person name="Pendleton A.L."/>
            <person name="Shaikh M.A."/>
            <person name="Suttiyut T."/>
            <person name="Ogas R."/>
            <person name="Tomko P."/>
            <person name="Gavelis G."/>
            <person name="Widhalm J.R."/>
            <person name="Wisecaver J.H."/>
        </authorList>
    </citation>
    <scope>NUCLEOTIDE SEQUENCE</scope>
    <source>
        <strain evidence="2">ECLA1</strain>
    </source>
</reference>
<evidence type="ECO:0000313" key="2">
    <source>
        <dbReference type="EMBL" id="KAK3736440.1"/>
    </source>
</evidence>